<evidence type="ECO:0000256" key="1">
    <source>
        <dbReference type="SAM" id="SignalP"/>
    </source>
</evidence>
<evidence type="ECO:0000313" key="4">
    <source>
        <dbReference type="Proteomes" id="UP000546584"/>
    </source>
</evidence>
<reference evidence="3 4" key="1">
    <citation type="submission" date="2020-04" db="EMBL/GenBank/DDBJ databases">
        <title>Molecular characterization of pseudomonads from Agaricus bisporus reveal novel blotch 2 pathogens in Western Europe.</title>
        <authorList>
            <person name="Taparia T."/>
            <person name="Krijger M."/>
            <person name="Haynes E."/>
            <person name="Elpinstone J.G."/>
            <person name="Noble R."/>
            <person name="Van Der Wolf J."/>
        </authorList>
    </citation>
    <scope>NUCLEOTIDE SEQUENCE [LARGE SCALE GENOMIC DNA]</scope>
    <source>
        <strain evidence="3 4">IPO3753</strain>
    </source>
</reference>
<evidence type="ECO:0000313" key="3">
    <source>
        <dbReference type="EMBL" id="NWD43404.1"/>
    </source>
</evidence>
<keyword evidence="1" id="KW-0732">Signal</keyword>
<feature type="signal peptide" evidence="1">
    <location>
        <begin position="1"/>
        <end position="20"/>
    </location>
</feature>
<reference evidence="2 5" key="2">
    <citation type="journal article" date="2023" name="Microbiol. Resour. Announc.">
        <title>Whole-genome sequence of Pseudomonas yamanorum OLsAu1 isolated from the edible ectomycorrhizal mushroom Lactarius sp. section Deliciosi.</title>
        <authorList>
            <person name="Ramirez-Mendoza R."/>
            <person name="Angeles-Argaiz R.E."/>
            <person name="Hernandez-Oaxaca D."/>
            <person name="Aguirre-Beltran L."/>
            <person name="Almaraz-Suarez J."/>
            <person name="Perez-Moreno J."/>
        </authorList>
    </citation>
    <scope>NUCLEOTIDE SEQUENCE [LARGE SCALE GENOMIC DNA]</scope>
    <source>
        <strain evidence="2 5">OLsAu1</strain>
    </source>
</reference>
<dbReference type="GeneID" id="93516376"/>
<organism evidence="3 4">
    <name type="scientific">Pseudomonas yamanorum</name>
    <dbReference type="NCBI Taxonomy" id="515393"/>
    <lineage>
        <taxon>Bacteria</taxon>
        <taxon>Pseudomonadati</taxon>
        <taxon>Pseudomonadota</taxon>
        <taxon>Gammaproteobacteria</taxon>
        <taxon>Pseudomonadales</taxon>
        <taxon>Pseudomonadaceae</taxon>
        <taxon>Pseudomonas</taxon>
    </lineage>
</organism>
<sequence>MKISLVLMLLSLAFATQVFAKDDRRECKAELVKLKAAFSTNYTTQNHHGYRRAKDAKDQGDYKQCVGLAKKARERAER</sequence>
<proteinExistence type="predicted"/>
<evidence type="ECO:0000313" key="5">
    <source>
        <dbReference type="Proteomes" id="UP001224477"/>
    </source>
</evidence>
<comment type="caution">
    <text evidence="3">The sequence shown here is derived from an EMBL/GenBank/DDBJ whole genome shotgun (WGS) entry which is preliminary data.</text>
</comment>
<dbReference type="EMBL" id="JACAQR010000021">
    <property type="protein sequence ID" value="NWD43404.1"/>
    <property type="molecule type" value="Genomic_DNA"/>
</dbReference>
<dbReference type="AlphaFoldDB" id="A0A1H2IRW0"/>
<dbReference type="Proteomes" id="UP001224477">
    <property type="component" value="Unassembled WGS sequence"/>
</dbReference>
<feature type="chain" id="PRO_5043145269" evidence="1">
    <location>
        <begin position="21"/>
        <end position="78"/>
    </location>
</feature>
<gene>
    <name evidence="3" type="ORF">HX826_16145</name>
    <name evidence="2" type="ORF">RCO22_27100</name>
</gene>
<dbReference type="EMBL" id="JAVGXC010000043">
    <property type="protein sequence ID" value="MDR0192624.1"/>
    <property type="molecule type" value="Genomic_DNA"/>
</dbReference>
<dbReference type="Proteomes" id="UP000546584">
    <property type="component" value="Unassembled WGS sequence"/>
</dbReference>
<protein>
    <submittedName>
        <fullName evidence="3">Uncharacterized protein</fullName>
    </submittedName>
</protein>
<name>A0A1H2IRW0_9PSED</name>
<keyword evidence="5" id="KW-1185">Reference proteome</keyword>
<evidence type="ECO:0000313" key="2">
    <source>
        <dbReference type="EMBL" id="MDR0192624.1"/>
    </source>
</evidence>
<accession>A0A1H2IRW0</accession>
<dbReference type="RefSeq" id="WP_093208824.1">
    <property type="nucleotide sequence ID" value="NZ_CP143576.1"/>
</dbReference>